<feature type="signal peptide" evidence="2">
    <location>
        <begin position="1"/>
        <end position="19"/>
    </location>
</feature>
<feature type="compositionally biased region" description="Gly residues" evidence="1">
    <location>
        <begin position="88"/>
        <end position="100"/>
    </location>
</feature>
<dbReference type="EMBL" id="ML995480">
    <property type="protein sequence ID" value="KAF2144308.1"/>
    <property type="molecule type" value="Genomic_DNA"/>
</dbReference>
<evidence type="ECO:0000256" key="2">
    <source>
        <dbReference type="SAM" id="SignalP"/>
    </source>
</evidence>
<reference evidence="3" key="1">
    <citation type="journal article" date="2020" name="Stud. Mycol.">
        <title>101 Dothideomycetes genomes: a test case for predicting lifestyles and emergence of pathogens.</title>
        <authorList>
            <person name="Haridas S."/>
            <person name="Albert R."/>
            <person name="Binder M."/>
            <person name="Bloem J."/>
            <person name="Labutti K."/>
            <person name="Salamov A."/>
            <person name="Andreopoulos B."/>
            <person name="Baker S."/>
            <person name="Barry K."/>
            <person name="Bills G."/>
            <person name="Bluhm B."/>
            <person name="Cannon C."/>
            <person name="Castanera R."/>
            <person name="Culley D."/>
            <person name="Daum C."/>
            <person name="Ezra D."/>
            <person name="Gonzalez J."/>
            <person name="Henrissat B."/>
            <person name="Kuo A."/>
            <person name="Liang C."/>
            <person name="Lipzen A."/>
            <person name="Lutzoni F."/>
            <person name="Magnuson J."/>
            <person name="Mondo S."/>
            <person name="Nolan M."/>
            <person name="Ohm R."/>
            <person name="Pangilinan J."/>
            <person name="Park H.-J."/>
            <person name="Ramirez L."/>
            <person name="Alfaro M."/>
            <person name="Sun H."/>
            <person name="Tritt A."/>
            <person name="Yoshinaga Y."/>
            <person name="Zwiers L.-H."/>
            <person name="Turgeon B."/>
            <person name="Goodwin S."/>
            <person name="Spatafora J."/>
            <person name="Crous P."/>
            <person name="Grigoriev I."/>
        </authorList>
    </citation>
    <scope>NUCLEOTIDE SEQUENCE</scope>
    <source>
        <strain evidence="3">CBS 121167</strain>
    </source>
</reference>
<feature type="region of interest" description="Disordered" evidence="1">
    <location>
        <begin position="21"/>
        <end position="128"/>
    </location>
</feature>
<dbReference type="GeneID" id="54300524"/>
<evidence type="ECO:0000313" key="4">
    <source>
        <dbReference type="Proteomes" id="UP000799438"/>
    </source>
</evidence>
<dbReference type="AlphaFoldDB" id="A0A6A6BKX1"/>
<keyword evidence="2" id="KW-0732">Signal</keyword>
<dbReference type="RefSeq" id="XP_033400020.1">
    <property type="nucleotide sequence ID" value="XM_033543027.1"/>
</dbReference>
<dbReference type="Proteomes" id="UP000799438">
    <property type="component" value="Unassembled WGS sequence"/>
</dbReference>
<organism evidence="3 4">
    <name type="scientific">Aplosporella prunicola CBS 121167</name>
    <dbReference type="NCBI Taxonomy" id="1176127"/>
    <lineage>
        <taxon>Eukaryota</taxon>
        <taxon>Fungi</taxon>
        <taxon>Dikarya</taxon>
        <taxon>Ascomycota</taxon>
        <taxon>Pezizomycotina</taxon>
        <taxon>Dothideomycetes</taxon>
        <taxon>Dothideomycetes incertae sedis</taxon>
        <taxon>Botryosphaeriales</taxon>
        <taxon>Aplosporellaceae</taxon>
        <taxon>Aplosporella</taxon>
    </lineage>
</organism>
<evidence type="ECO:0000313" key="3">
    <source>
        <dbReference type="EMBL" id="KAF2144308.1"/>
    </source>
</evidence>
<proteinExistence type="predicted"/>
<accession>A0A6A6BKX1</accession>
<feature type="chain" id="PRO_5025335122" evidence="2">
    <location>
        <begin position="20"/>
        <end position="128"/>
    </location>
</feature>
<name>A0A6A6BKX1_9PEZI</name>
<keyword evidence="4" id="KW-1185">Reference proteome</keyword>
<sequence>MKISFVLALVALGASVAHAALPPRPRPVTEALPKPETVPDEENTEGSPWFVDWAKDTINKRAAKGPSHNEKHGKNGGYGGKRDASAGTGRGKGGNGLGKGGIKKKEKRDASGHGKNGNHNGGSVTLTL</sequence>
<protein>
    <submittedName>
        <fullName evidence="3">Uncharacterized protein</fullName>
    </submittedName>
</protein>
<gene>
    <name evidence="3" type="ORF">K452DRAFT_306891</name>
</gene>
<evidence type="ECO:0000256" key="1">
    <source>
        <dbReference type="SAM" id="MobiDB-lite"/>
    </source>
</evidence>